<evidence type="ECO:0000313" key="6">
    <source>
        <dbReference type="Proteomes" id="UP000831327"/>
    </source>
</evidence>
<dbReference type="InterPro" id="IPR018511">
    <property type="entry name" value="Hemolysin-typ_Ca-bd_CS"/>
</dbReference>
<dbReference type="InterPro" id="IPR050557">
    <property type="entry name" value="RTX_toxin/Mannuronan_C5-epim"/>
</dbReference>
<protein>
    <recommendedName>
        <fullName evidence="4">Hedgehog/Intein (Hint) domain-containing protein</fullName>
    </recommendedName>
</protein>
<organism evidence="5 6">
    <name type="scientific">Roseomonas fluvialis</name>
    <dbReference type="NCBI Taxonomy" id="1750527"/>
    <lineage>
        <taxon>Bacteria</taxon>
        <taxon>Pseudomonadati</taxon>
        <taxon>Pseudomonadota</taxon>
        <taxon>Alphaproteobacteria</taxon>
        <taxon>Acetobacterales</taxon>
        <taxon>Roseomonadaceae</taxon>
        <taxon>Roseomonas</taxon>
    </lineage>
</organism>
<dbReference type="Gene3D" id="2.170.16.10">
    <property type="entry name" value="Hedgehog/Intein (Hint) domain"/>
    <property type="match status" value="1"/>
</dbReference>
<gene>
    <name evidence="5" type="ORF">Rmf_33030</name>
</gene>
<accession>A0ABM7Y616</accession>
<dbReference type="InterPro" id="IPR028992">
    <property type="entry name" value="Hedgehog/Intein_dom"/>
</dbReference>
<dbReference type="PANTHER" id="PTHR38340:SF1">
    <property type="entry name" value="S-LAYER PROTEIN"/>
    <property type="match status" value="1"/>
</dbReference>
<dbReference type="PRINTS" id="PR00313">
    <property type="entry name" value="CABNDNGRPT"/>
</dbReference>
<dbReference type="InterPro" id="IPR036844">
    <property type="entry name" value="Hint_dom_sf"/>
</dbReference>
<dbReference type="PROSITE" id="PS00330">
    <property type="entry name" value="HEMOLYSIN_CALCIUM"/>
    <property type="match status" value="8"/>
</dbReference>
<dbReference type="RefSeq" id="WP_244407600.1">
    <property type="nucleotide sequence ID" value="NZ_AP025637.1"/>
</dbReference>
<dbReference type="Gene3D" id="2.150.10.10">
    <property type="entry name" value="Serralysin-like metalloprotease, C-terminal"/>
    <property type="match status" value="11"/>
</dbReference>
<keyword evidence="6" id="KW-1185">Reference proteome</keyword>
<dbReference type="InterPro" id="IPR001343">
    <property type="entry name" value="Hemolysn_Ca-bd"/>
</dbReference>
<dbReference type="SUPFAM" id="SSF51294">
    <property type="entry name" value="Hedgehog/intein (Hint) domain"/>
    <property type="match status" value="1"/>
</dbReference>
<feature type="region of interest" description="Disordered" evidence="3">
    <location>
        <begin position="1"/>
        <end position="48"/>
    </location>
</feature>
<dbReference type="Pfam" id="PF00353">
    <property type="entry name" value="HemolysinCabind"/>
    <property type="match status" value="21"/>
</dbReference>
<feature type="compositionally biased region" description="Basic and acidic residues" evidence="3">
    <location>
        <begin position="208"/>
        <end position="217"/>
    </location>
</feature>
<feature type="region of interest" description="Disordered" evidence="3">
    <location>
        <begin position="676"/>
        <end position="748"/>
    </location>
</feature>
<keyword evidence="2" id="KW-0964">Secreted</keyword>
<evidence type="ECO:0000256" key="1">
    <source>
        <dbReference type="ARBA" id="ARBA00004613"/>
    </source>
</evidence>
<evidence type="ECO:0000256" key="2">
    <source>
        <dbReference type="ARBA" id="ARBA00022525"/>
    </source>
</evidence>
<comment type="subcellular location">
    <subcellularLocation>
        <location evidence="1">Secreted</location>
    </subcellularLocation>
</comment>
<reference evidence="5 6" key="1">
    <citation type="journal article" date="2016" name="Microbes Environ.">
        <title>Phylogenetically diverse aerobic anoxygenic phototrophic bacteria isolated from epilithic biofilms in Tama river, Japan.</title>
        <authorList>
            <person name="Hirose S."/>
            <person name="Matsuura K."/>
            <person name="Haruta S."/>
        </authorList>
    </citation>
    <scope>NUCLEOTIDE SEQUENCE [LARGE SCALE GENOMIC DNA]</scope>
    <source>
        <strain evidence="5 6">S08</strain>
    </source>
</reference>
<proteinExistence type="predicted"/>
<feature type="region of interest" description="Disordered" evidence="3">
    <location>
        <begin position="208"/>
        <end position="233"/>
    </location>
</feature>
<name>A0ABM7Y616_9PROT</name>
<feature type="region of interest" description="Disordered" evidence="3">
    <location>
        <begin position="293"/>
        <end position="357"/>
    </location>
</feature>
<dbReference type="InterPro" id="IPR011049">
    <property type="entry name" value="Serralysin-like_metalloprot_C"/>
</dbReference>
<dbReference type="Pfam" id="PF13403">
    <property type="entry name" value="Hint_2"/>
    <property type="match status" value="1"/>
</dbReference>
<evidence type="ECO:0000256" key="3">
    <source>
        <dbReference type="SAM" id="MobiDB-lite"/>
    </source>
</evidence>
<sequence length="1431" mass="142699">MSGWFPNPGATEGNDSFTGTAGADTAEGFGGDDTLQGEGGNDRLLGGTGADLLTGGEGNDVLGASGIGLVTSAGPVADTLLGGAGDDSLYSTDHSNSLVTRGDSLVGGEGNDTAFIVLGQAAPLIGLTLSFVPDAAGVFTLTGAAADLSPFVVSEVEQIFFIGSSEANRIEGRLDVGNDTINGTGGDDTLRGWAGADSLVGEADRDLLEGGEGRDTLDGGSEADTLSGDAGNDVLRGGAGTDSLLGGADNDLLVDLAGNDALDGGDGNDSLLGGADNDTLLGGAGNDSLNSEAGDDLILGGEGRDTAFGGDGADTILGEGGSDSLRGGTGNDSLDGGAGDDSIEDGDNSLSGADTVVGGDGNDWLVSRSGGDSVVGGDGYDRLIFRHTQQFFNDPVSGPPLDFRPVDSATPTPLGEGSTVVGVEVFDIIGSNLNDTIQGLDGEDSLNGNGGADLLLAGAGDNLLVDANYRFNNDADTMIAGGGNDRIITTGGADSIDGGSGEDTLTLGGVTGVSDANIPTDFRPVDSETPASLGVIGGSVVGVEVFNFTGGAGDDTFFGLDGNDSLDGGTGADLIAGRGGNDTLEGGNPSIDGAPDTMLGGDGDDLLLQGSGFEGRGAAYIDGGEDFDTLQMTRPATLSIAPMDFNPVSSTIEASTGDGVTVINVERFVIAGSERNDTIGGLENDDSLSGERGDDLLRGQGGNDTLSGHGGSPTNLRGNDTLEGGSGDDLLVSQDNIPDGTGGADRLDGGEGDDLAIIFRNQVTAADKVLNFTPQDTQEAALGDGGVVLGVERFQIRGTTLGDTISGLVEGGGGDTIEGEGGNDSLLGQVGDDSLRDGDFRAPGDDTMLGGVGSDTIESWGGHDSLIGGDSLAGPDGDDDTGIDLAVLYRFQGSDTLDFRPVDADSQTELGDGTTLAGFERFFIIAGAARDTLAGLDDADTFAGGGGDDSLQGQGGADSLAGDAAIDTLEGGDGADTLDGGQGGDWLHGGADGDIADYRYSSAGVTVSLTPGAAQSGGDAAGDTLTDIEGLAGSDHNDWLSGLDDAPDTLLGGGGDDTIVATGGADVLDGGSRVTFGFGSGFATVPGHDLLDAGADTAGVVIDLAAQTVAGGLLEGDSIARFEDAAGGTGDDSILGDGGANTLLGRGGDDTITGGAGNDRIDAGSDGDLAFWRAGDGDDTIQFGAGSDTLHLAGWTGDETDDWTETTETDGARLFSFGAGGSVRAYGLETVTCFLAGTMIATPTGEVPIETLRAGDMVLTGSDGGIPQGVVWMGRTRVAVAGRADPIGVAPVLIRAGALGGGLPRRDLRVSPEHGMLLDGHLVPALLLVNGRSIVQEAWRAEAAYWHIELPAHGLVLAEGAASETYFDDGNRDLFDNHAVTSLFKDFRPCAPSPRYEAAACRPVLRGGAALARLRARLEGVAAAMRGRAAS</sequence>
<dbReference type="SUPFAM" id="SSF51120">
    <property type="entry name" value="beta-Roll"/>
    <property type="match status" value="10"/>
</dbReference>
<evidence type="ECO:0000259" key="4">
    <source>
        <dbReference type="Pfam" id="PF13403"/>
    </source>
</evidence>
<dbReference type="EMBL" id="AP025637">
    <property type="protein sequence ID" value="BDG73374.1"/>
    <property type="molecule type" value="Genomic_DNA"/>
</dbReference>
<evidence type="ECO:0000313" key="5">
    <source>
        <dbReference type="EMBL" id="BDG73374.1"/>
    </source>
</evidence>
<dbReference type="Proteomes" id="UP000831327">
    <property type="component" value="Chromosome"/>
</dbReference>
<dbReference type="PANTHER" id="PTHR38340">
    <property type="entry name" value="S-LAYER PROTEIN"/>
    <property type="match status" value="1"/>
</dbReference>
<feature type="domain" description="Hedgehog/Intein (Hint)" evidence="4">
    <location>
        <begin position="1232"/>
        <end position="1369"/>
    </location>
</feature>